<name>A0A8J8NAU6_HALGN</name>
<dbReference type="Gene3D" id="1.25.40.10">
    <property type="entry name" value="Tetratricopeptide repeat domain"/>
    <property type="match status" value="1"/>
</dbReference>
<protein>
    <submittedName>
        <fullName evidence="1">Uncharacterized protein</fullName>
    </submittedName>
</protein>
<sequence>MQRYSESIVDSVEKILKAQIASFFDSNDLRRPEVLEIVRGANRRQDVFTLSSVFAGRSFAEFSATPANRLEVCHTLRELGDAYLALQKPEEAMLAFGRMSEADSEMRVAKYLGLACCALDLRQYADASEWAKRAAASLETKDGYSTSASIIYAAAEMWLENIKTSDKPTFEIVIFCHVTNKLERYKHLSAPDVGLVALACSSLREALDVGPDIPMTIYYDHRISLLNQEYLLNLSRYCLDNSIKLAVNTKVGLRVQWLSAFAEARAQYVMVVEQDHQFFASGFTYRDILRALESRPDIGQVRLNRRSNIPKHWDSPMGQTSEDILSGWSRVPAFSNSVNIIRRTYYERIIYPIIHNNTSEDFTNGGAGGVEGNVIRQIDEFLDNHGVEATLRIFGQAIWGAPGRGRVCQHTGQQCGFSSWQAAKASSENQESKGDSQRIGSLIQDVVWKLEAMTFPDSSDHGQLERTGVSWSFDCPNWDGAATGRGAKPPHRAASRHVAEAGAALVC</sequence>
<evidence type="ECO:0000313" key="2">
    <source>
        <dbReference type="Proteomes" id="UP000785679"/>
    </source>
</evidence>
<dbReference type="SUPFAM" id="SSF53448">
    <property type="entry name" value="Nucleotide-diphospho-sugar transferases"/>
    <property type="match status" value="1"/>
</dbReference>
<dbReference type="InterPro" id="IPR011990">
    <property type="entry name" value="TPR-like_helical_dom_sf"/>
</dbReference>
<proteinExistence type="predicted"/>
<organism evidence="1 2">
    <name type="scientific">Halteria grandinella</name>
    <dbReference type="NCBI Taxonomy" id="5974"/>
    <lineage>
        <taxon>Eukaryota</taxon>
        <taxon>Sar</taxon>
        <taxon>Alveolata</taxon>
        <taxon>Ciliophora</taxon>
        <taxon>Intramacronucleata</taxon>
        <taxon>Spirotrichea</taxon>
        <taxon>Stichotrichia</taxon>
        <taxon>Sporadotrichida</taxon>
        <taxon>Halteriidae</taxon>
        <taxon>Halteria</taxon>
    </lineage>
</organism>
<reference evidence="1" key="1">
    <citation type="submission" date="2019-06" db="EMBL/GenBank/DDBJ databases">
        <authorList>
            <person name="Zheng W."/>
        </authorList>
    </citation>
    <scope>NUCLEOTIDE SEQUENCE</scope>
    <source>
        <strain evidence="1">QDHG01</strain>
    </source>
</reference>
<keyword evidence="2" id="KW-1185">Reference proteome</keyword>
<accession>A0A8J8NAU6</accession>
<gene>
    <name evidence="1" type="ORF">FGO68_gene6401</name>
</gene>
<dbReference type="SUPFAM" id="SSF48452">
    <property type="entry name" value="TPR-like"/>
    <property type="match status" value="1"/>
</dbReference>
<evidence type="ECO:0000313" key="1">
    <source>
        <dbReference type="EMBL" id="TNV71294.1"/>
    </source>
</evidence>
<comment type="caution">
    <text evidence="1">The sequence shown here is derived from an EMBL/GenBank/DDBJ whole genome shotgun (WGS) entry which is preliminary data.</text>
</comment>
<dbReference type="InterPro" id="IPR029044">
    <property type="entry name" value="Nucleotide-diphossugar_trans"/>
</dbReference>
<dbReference type="AlphaFoldDB" id="A0A8J8NAU6"/>
<dbReference type="EMBL" id="RRYP01030025">
    <property type="protein sequence ID" value="TNV71294.1"/>
    <property type="molecule type" value="Genomic_DNA"/>
</dbReference>
<dbReference type="Proteomes" id="UP000785679">
    <property type="component" value="Unassembled WGS sequence"/>
</dbReference>